<name>A0A323UND0_RHOPL</name>
<comment type="caution">
    <text evidence="5">The sequence shown here is derived from an EMBL/GenBank/DDBJ whole genome shotgun (WGS) entry which is preliminary data.</text>
</comment>
<dbReference type="PANTHER" id="PTHR30483:SF6">
    <property type="entry name" value="PERIPLASMIC BINDING PROTEIN OF ABC TRANSPORTER FOR NATURAL AMINO ACIDS"/>
    <property type="match status" value="1"/>
</dbReference>
<protein>
    <submittedName>
        <fullName evidence="5">ABC transporter substrate-binding protein</fullName>
    </submittedName>
</protein>
<dbReference type="GO" id="GO:0006865">
    <property type="term" value="P:amino acid transport"/>
    <property type="evidence" value="ECO:0007669"/>
    <property type="project" value="UniProtKB-KW"/>
</dbReference>
<accession>A0A323UND0</accession>
<dbReference type="RefSeq" id="WP_110784755.1">
    <property type="nucleotide sequence ID" value="NZ_QKQS01000006.1"/>
</dbReference>
<evidence type="ECO:0000256" key="2">
    <source>
        <dbReference type="ARBA" id="ARBA00022729"/>
    </source>
</evidence>
<dbReference type="InterPro" id="IPR028082">
    <property type="entry name" value="Peripla_BP_I"/>
</dbReference>
<keyword evidence="2" id="KW-0732">Signal</keyword>
<dbReference type="InterPro" id="IPR028081">
    <property type="entry name" value="Leu-bd"/>
</dbReference>
<dbReference type="PROSITE" id="PS51318">
    <property type="entry name" value="TAT"/>
    <property type="match status" value="1"/>
</dbReference>
<dbReference type="PANTHER" id="PTHR30483">
    <property type="entry name" value="LEUCINE-SPECIFIC-BINDING PROTEIN"/>
    <property type="match status" value="1"/>
</dbReference>
<dbReference type="OrthoDB" id="7855203at2"/>
<dbReference type="Gene3D" id="3.40.50.2300">
    <property type="match status" value="2"/>
</dbReference>
<evidence type="ECO:0000313" key="5">
    <source>
        <dbReference type="EMBL" id="PZA13593.1"/>
    </source>
</evidence>
<dbReference type="AlphaFoldDB" id="A0A323UND0"/>
<evidence type="ECO:0000313" key="6">
    <source>
        <dbReference type="Proteomes" id="UP000248134"/>
    </source>
</evidence>
<dbReference type="SUPFAM" id="SSF53822">
    <property type="entry name" value="Periplasmic binding protein-like I"/>
    <property type="match status" value="1"/>
</dbReference>
<feature type="domain" description="Leucine-binding protein" evidence="4">
    <location>
        <begin position="34"/>
        <end position="358"/>
    </location>
</feature>
<dbReference type="InterPro" id="IPR051010">
    <property type="entry name" value="BCAA_transport"/>
</dbReference>
<gene>
    <name evidence="5" type="ORF">DNX69_04345</name>
</gene>
<evidence type="ECO:0000259" key="4">
    <source>
        <dbReference type="Pfam" id="PF13458"/>
    </source>
</evidence>
<dbReference type="EMBL" id="QKQS01000006">
    <property type="protein sequence ID" value="PZA13593.1"/>
    <property type="molecule type" value="Genomic_DNA"/>
</dbReference>
<comment type="similarity">
    <text evidence="1">Belongs to the leucine-binding protein family.</text>
</comment>
<keyword evidence="3" id="KW-0813">Transport</keyword>
<sequence>MSISRRSFGIGATGLVLGTVAAPWVRNASAEPAPIKIGVINSMSGGLSAYAQEGKPAFDYIIDQINKSGGIKSKDGAKIQLLQADDASQPARTATEARRLITEEKVPLLTGTILSAQMLALTPVLDELKVPTLSIWAGGAKSTYMYSLGYPYDRGYAQSMHDFIVSLRDNDKFAIKTAVMCYSNYEAGQQVNKFLVEKLKASGIEVIGEAPLDTKAQDQTSAMIRIRSLKPDVVTGLVTPRDGILMHQARYNLNYQGSLFVGGTGGYSDLSLWKDLGPEIGKAVLTRNLFGMTGFSPGAKMESMQKIIAELRDVAKLDRIGQGAIQYAQGARVLQQVLENAKSLEPDALLEAFKSFKIPFGDPHLYIAKPKGLQFADDRLLTDGSAMMIQWMPDQSQEVVFPKEFAQAAPRPKS</sequence>
<proteinExistence type="inferred from homology"/>
<evidence type="ECO:0000256" key="1">
    <source>
        <dbReference type="ARBA" id="ARBA00010062"/>
    </source>
</evidence>
<evidence type="ECO:0000256" key="3">
    <source>
        <dbReference type="ARBA" id="ARBA00022970"/>
    </source>
</evidence>
<reference evidence="5 6" key="1">
    <citation type="submission" date="2018-06" db="EMBL/GenBank/DDBJ databases">
        <title>Draft Whole-Genome Sequence of the purple photosynthetic bacterium Rhodospeudomonas palustris XCP.</title>
        <authorList>
            <person name="Rayyan A."/>
            <person name="Meyer T.E."/>
            <person name="Kyndt J.A."/>
        </authorList>
    </citation>
    <scope>NUCLEOTIDE SEQUENCE [LARGE SCALE GENOMIC DNA]</scope>
    <source>
        <strain evidence="5 6">XCP</strain>
    </source>
</reference>
<dbReference type="InterPro" id="IPR006311">
    <property type="entry name" value="TAT_signal"/>
</dbReference>
<organism evidence="5 6">
    <name type="scientific">Rhodopseudomonas palustris</name>
    <dbReference type="NCBI Taxonomy" id="1076"/>
    <lineage>
        <taxon>Bacteria</taxon>
        <taxon>Pseudomonadati</taxon>
        <taxon>Pseudomonadota</taxon>
        <taxon>Alphaproteobacteria</taxon>
        <taxon>Hyphomicrobiales</taxon>
        <taxon>Nitrobacteraceae</taxon>
        <taxon>Rhodopseudomonas</taxon>
    </lineage>
</organism>
<dbReference type="Proteomes" id="UP000248134">
    <property type="component" value="Unassembled WGS sequence"/>
</dbReference>
<dbReference type="Pfam" id="PF13458">
    <property type="entry name" value="Peripla_BP_6"/>
    <property type="match status" value="1"/>
</dbReference>
<keyword evidence="3" id="KW-0029">Amino-acid transport</keyword>